<name>A0A6J4PN71_9ACTN</name>
<reference evidence="2" key="1">
    <citation type="submission" date="2020-02" db="EMBL/GenBank/DDBJ databases">
        <authorList>
            <person name="Meier V. D."/>
        </authorList>
    </citation>
    <scope>NUCLEOTIDE SEQUENCE</scope>
    <source>
        <strain evidence="2">AVDCRST_MAG03</strain>
    </source>
</reference>
<evidence type="ECO:0000256" key="1">
    <source>
        <dbReference type="SAM" id="MobiDB-lite"/>
    </source>
</evidence>
<gene>
    <name evidence="2" type="ORF">AVDCRST_MAG03-2137</name>
</gene>
<organism evidence="2">
    <name type="scientific">uncultured Rubrobacteraceae bacterium</name>
    <dbReference type="NCBI Taxonomy" id="349277"/>
    <lineage>
        <taxon>Bacteria</taxon>
        <taxon>Bacillati</taxon>
        <taxon>Actinomycetota</taxon>
        <taxon>Rubrobacteria</taxon>
        <taxon>Rubrobacterales</taxon>
        <taxon>Rubrobacteraceae</taxon>
        <taxon>environmental samples</taxon>
    </lineage>
</organism>
<sequence length="102" mass="10944">MTGSAENEPRLPFTSTTGGVMTEEAGAVTGELELLCRPAAGYLHVEVRYAGAEEWYTVSGSPVRVRGNSDDTPGRIARHLRTPGPVVDGNERPVTLEGFDRT</sequence>
<dbReference type="AlphaFoldDB" id="A0A6J4PN71"/>
<accession>A0A6J4PN71</accession>
<dbReference type="EMBL" id="CADCUT010000133">
    <property type="protein sequence ID" value="CAA9415333.1"/>
    <property type="molecule type" value="Genomic_DNA"/>
</dbReference>
<protein>
    <submittedName>
        <fullName evidence="2">Uncharacterized protein</fullName>
    </submittedName>
</protein>
<proteinExistence type="predicted"/>
<evidence type="ECO:0000313" key="2">
    <source>
        <dbReference type="EMBL" id="CAA9415333.1"/>
    </source>
</evidence>
<feature type="region of interest" description="Disordered" evidence="1">
    <location>
        <begin position="62"/>
        <end position="102"/>
    </location>
</feature>